<dbReference type="Pfam" id="PF12802">
    <property type="entry name" value="MarR_2"/>
    <property type="match status" value="1"/>
</dbReference>
<gene>
    <name evidence="3" type="ORF">AXK60_16265</name>
    <name evidence="2" type="ORF">AXK61_20270</name>
</gene>
<evidence type="ECO:0000259" key="1">
    <source>
        <dbReference type="PROSITE" id="PS50995"/>
    </source>
</evidence>
<evidence type="ECO:0000313" key="3">
    <source>
        <dbReference type="EMBL" id="KXP03381.1"/>
    </source>
</evidence>
<dbReference type="OrthoDB" id="69852at2"/>
<dbReference type="SMART" id="SM00347">
    <property type="entry name" value="HTH_MARR"/>
    <property type="match status" value="1"/>
</dbReference>
<dbReference type="SUPFAM" id="SSF46785">
    <property type="entry name" value="Winged helix' DNA-binding domain"/>
    <property type="match status" value="1"/>
</dbReference>
<accession>A0A137ZYV5</accession>
<dbReference type="Gene3D" id="1.10.10.10">
    <property type="entry name" value="Winged helix-like DNA-binding domain superfamily/Winged helix DNA-binding domain"/>
    <property type="match status" value="1"/>
</dbReference>
<dbReference type="PROSITE" id="PS50995">
    <property type="entry name" value="HTH_MARR_2"/>
    <property type="match status" value="1"/>
</dbReference>
<dbReference type="GO" id="GO:0003700">
    <property type="term" value="F:DNA-binding transcription factor activity"/>
    <property type="evidence" value="ECO:0007669"/>
    <property type="project" value="InterPro"/>
</dbReference>
<comment type="caution">
    <text evidence="3">The sequence shown here is derived from an EMBL/GenBank/DDBJ whole genome shotgun (WGS) entry which is preliminary data.</text>
</comment>
<dbReference type="PANTHER" id="PTHR39515">
    <property type="entry name" value="CONSERVED PROTEIN"/>
    <property type="match status" value="1"/>
</dbReference>
<dbReference type="EMBL" id="LSRF01000058">
    <property type="protein sequence ID" value="KXP03381.1"/>
    <property type="molecule type" value="Genomic_DNA"/>
</dbReference>
<reference evidence="2 5" key="1">
    <citation type="submission" date="2016-02" db="EMBL/GenBank/DDBJ databases">
        <authorList>
            <person name="Teng J.L."/>
            <person name="Tang Y."/>
            <person name="Huang Y."/>
            <person name="Guo F."/>
            <person name="Wei W."/>
            <person name="Chen J.H."/>
            <person name="Wong S.Y."/>
            <person name="Lau S.K."/>
            <person name="Woo P.C."/>
        </authorList>
    </citation>
    <scope>NUCLEOTIDE SEQUENCE [LARGE SCALE GENOMIC DNA]</scope>
    <source>
        <strain evidence="2 5">JCM 13375</strain>
    </source>
</reference>
<dbReference type="RefSeq" id="WP_068574106.1">
    <property type="nucleotide sequence ID" value="NZ_LSRE01000014.1"/>
</dbReference>
<dbReference type="AlphaFoldDB" id="A0A137ZYV5"/>
<reference evidence="3" key="3">
    <citation type="submission" date="2016-02" db="EMBL/GenBank/DDBJ databases">
        <authorList>
            <person name="Teng J.L."/>
            <person name="Yang Y."/>
            <person name="Huang Y."/>
            <person name="Guo F."/>
            <person name="Wei W."/>
            <person name="Chen J.H."/>
            <person name="Wong S.Y."/>
            <person name="Lau S.K."/>
            <person name="Woo P.C."/>
        </authorList>
    </citation>
    <scope>NUCLEOTIDE SEQUENCE</scope>
    <source>
        <strain evidence="3">JCM 15929</strain>
    </source>
</reference>
<name>A0A137ZYV5_9ACTN</name>
<organism evidence="3 4">
    <name type="scientific">Tsukamurella pseudospumae</name>
    <dbReference type="NCBI Taxonomy" id="239498"/>
    <lineage>
        <taxon>Bacteria</taxon>
        <taxon>Bacillati</taxon>
        <taxon>Actinomycetota</taxon>
        <taxon>Actinomycetes</taxon>
        <taxon>Mycobacteriales</taxon>
        <taxon>Tsukamurellaceae</taxon>
        <taxon>Tsukamurella</taxon>
    </lineage>
</organism>
<evidence type="ECO:0000313" key="2">
    <source>
        <dbReference type="EMBL" id="KXO97908.1"/>
    </source>
</evidence>
<dbReference type="STRING" id="239498.AXK60_16265"/>
<dbReference type="Proteomes" id="UP000070409">
    <property type="component" value="Unassembled WGS sequence"/>
</dbReference>
<keyword evidence="5" id="KW-1185">Reference proteome</keyword>
<feature type="domain" description="HTH marR-type" evidence="1">
    <location>
        <begin position="3"/>
        <end position="141"/>
    </location>
</feature>
<dbReference type="InterPro" id="IPR000835">
    <property type="entry name" value="HTH_MarR-typ"/>
</dbReference>
<dbReference type="PANTHER" id="PTHR39515:SF2">
    <property type="entry name" value="HTH-TYPE TRANSCRIPTIONAL REGULATOR RV0880"/>
    <property type="match status" value="1"/>
</dbReference>
<dbReference type="InterPro" id="IPR036388">
    <property type="entry name" value="WH-like_DNA-bd_sf"/>
</dbReference>
<evidence type="ECO:0000313" key="4">
    <source>
        <dbReference type="Proteomes" id="UP000070258"/>
    </source>
</evidence>
<proteinExistence type="predicted"/>
<dbReference type="InterPro" id="IPR052526">
    <property type="entry name" value="HTH-type_Bedaq_tolerance"/>
</dbReference>
<protein>
    <recommendedName>
        <fullName evidence="1">HTH marR-type domain-containing protein</fullName>
    </recommendedName>
</protein>
<dbReference type="EMBL" id="LSRE01000014">
    <property type="protein sequence ID" value="KXO97908.1"/>
    <property type="molecule type" value="Genomic_DNA"/>
</dbReference>
<dbReference type="InterPro" id="IPR036390">
    <property type="entry name" value="WH_DNA-bd_sf"/>
</dbReference>
<sequence length="147" mass="15630">MNDDDDAERLLAAVRAVRRGTRAVGGGPLRQGLTGAQAELVRLLRREPGISVGEAARRLALAGNTVSTLVRQLVDQGHVVREPDPDDARTARLRLTDDTDAALRDWRDRRHAAVVGALAAMDPALRAQVDGTVDLLEAVAAALEGDA</sequence>
<reference evidence="4" key="2">
    <citation type="submission" date="2016-02" db="EMBL/GenBank/DDBJ databases">
        <authorList>
            <person name="Wen L."/>
            <person name="He K."/>
            <person name="Yang H."/>
        </authorList>
    </citation>
    <scope>NUCLEOTIDE SEQUENCE [LARGE SCALE GENOMIC DNA]</scope>
    <source>
        <strain evidence="4">JCM 15929</strain>
    </source>
</reference>
<dbReference type="Proteomes" id="UP000070258">
    <property type="component" value="Unassembled WGS sequence"/>
</dbReference>
<evidence type="ECO:0000313" key="5">
    <source>
        <dbReference type="Proteomes" id="UP000070409"/>
    </source>
</evidence>